<organism evidence="3">
    <name type="scientific">hydrothermal vent metagenome</name>
    <dbReference type="NCBI Taxonomy" id="652676"/>
    <lineage>
        <taxon>unclassified sequences</taxon>
        <taxon>metagenomes</taxon>
        <taxon>ecological metagenomes</taxon>
    </lineage>
</organism>
<accession>A0A3B0VZW7</accession>
<protein>
    <recommendedName>
        <fullName evidence="2">Inner membrane protein YgaP-like transmembrane domain-containing protein</fullName>
    </recommendedName>
</protein>
<dbReference type="EMBL" id="UOFB01000100">
    <property type="protein sequence ID" value="VAW45693.1"/>
    <property type="molecule type" value="Genomic_DNA"/>
</dbReference>
<keyword evidence="1" id="KW-1133">Transmembrane helix</keyword>
<dbReference type="AlphaFoldDB" id="A0A3B0VZW7"/>
<feature type="domain" description="Inner membrane protein YgaP-like transmembrane" evidence="2">
    <location>
        <begin position="1"/>
        <end position="60"/>
    </location>
</feature>
<evidence type="ECO:0000256" key="1">
    <source>
        <dbReference type="SAM" id="Phobius"/>
    </source>
</evidence>
<evidence type="ECO:0000313" key="3">
    <source>
        <dbReference type="EMBL" id="VAW45693.1"/>
    </source>
</evidence>
<name>A0A3B0VZW7_9ZZZZ</name>
<dbReference type="InterPro" id="IPR021309">
    <property type="entry name" value="YgaP-like_TM"/>
</dbReference>
<gene>
    <name evidence="3" type="ORF">MNBD_GAMMA04-406</name>
</gene>
<evidence type="ECO:0000259" key="2">
    <source>
        <dbReference type="Pfam" id="PF11127"/>
    </source>
</evidence>
<keyword evidence="1" id="KW-0472">Membrane</keyword>
<sequence>MNCNVGGIDRILRVVVGVALITWAVISGNLLGWIGVVPLLTGVFKFCPAYTLLGIKSCKVDSKND</sequence>
<keyword evidence="1" id="KW-0812">Transmembrane</keyword>
<feature type="transmembrane region" description="Helical" evidence="1">
    <location>
        <begin position="12"/>
        <end position="36"/>
    </location>
</feature>
<reference evidence="3" key="1">
    <citation type="submission" date="2018-06" db="EMBL/GenBank/DDBJ databases">
        <authorList>
            <person name="Zhirakovskaya E."/>
        </authorList>
    </citation>
    <scope>NUCLEOTIDE SEQUENCE</scope>
</reference>
<proteinExistence type="predicted"/>
<dbReference type="Pfam" id="PF11127">
    <property type="entry name" value="YgaP-like_TM"/>
    <property type="match status" value="1"/>
</dbReference>